<name>W6XVD3_COCC2</name>
<dbReference type="RefSeq" id="XP_007716046.1">
    <property type="nucleotide sequence ID" value="XM_007717856.1"/>
</dbReference>
<dbReference type="HOGENOM" id="CLU_2628465_0_0_1"/>
<keyword evidence="2" id="KW-1185">Reference proteome</keyword>
<organism evidence="1 2">
    <name type="scientific">Cochliobolus carbonum (strain 26-R-13)</name>
    <name type="common">Maize leaf spot fungus</name>
    <name type="synonym">Bipolaris zeicola</name>
    <dbReference type="NCBI Taxonomy" id="930089"/>
    <lineage>
        <taxon>Eukaryota</taxon>
        <taxon>Fungi</taxon>
        <taxon>Dikarya</taxon>
        <taxon>Ascomycota</taxon>
        <taxon>Pezizomycotina</taxon>
        <taxon>Dothideomycetes</taxon>
        <taxon>Pleosporomycetidae</taxon>
        <taxon>Pleosporales</taxon>
        <taxon>Pleosporineae</taxon>
        <taxon>Pleosporaceae</taxon>
        <taxon>Bipolaris</taxon>
    </lineage>
</organism>
<accession>W6XVD3</accession>
<dbReference type="GeneID" id="19143307"/>
<feature type="non-terminal residue" evidence="1">
    <location>
        <position position="1"/>
    </location>
</feature>
<protein>
    <submittedName>
        <fullName evidence="1">Uncharacterized protein</fullName>
    </submittedName>
</protein>
<evidence type="ECO:0000313" key="2">
    <source>
        <dbReference type="Proteomes" id="UP000053841"/>
    </source>
</evidence>
<gene>
    <name evidence="1" type="ORF">COCCADRAFT_105947</name>
</gene>
<evidence type="ECO:0000313" key="1">
    <source>
        <dbReference type="EMBL" id="EUC29673.1"/>
    </source>
</evidence>
<dbReference type="Proteomes" id="UP000053841">
    <property type="component" value="Unassembled WGS sequence"/>
</dbReference>
<dbReference type="EMBL" id="KI964735">
    <property type="protein sequence ID" value="EUC29673.1"/>
    <property type="molecule type" value="Genomic_DNA"/>
</dbReference>
<reference evidence="1 2" key="1">
    <citation type="journal article" date="2013" name="PLoS Genet.">
        <title>Comparative genome structure, secondary metabolite, and effector coding capacity across Cochliobolus pathogens.</title>
        <authorList>
            <person name="Condon B.J."/>
            <person name="Leng Y."/>
            <person name="Wu D."/>
            <person name="Bushley K.E."/>
            <person name="Ohm R.A."/>
            <person name="Otillar R."/>
            <person name="Martin J."/>
            <person name="Schackwitz W."/>
            <person name="Grimwood J."/>
            <person name="MohdZainudin N."/>
            <person name="Xue C."/>
            <person name="Wang R."/>
            <person name="Manning V.A."/>
            <person name="Dhillon B."/>
            <person name="Tu Z.J."/>
            <person name="Steffenson B.J."/>
            <person name="Salamov A."/>
            <person name="Sun H."/>
            <person name="Lowry S."/>
            <person name="LaButti K."/>
            <person name="Han J."/>
            <person name="Copeland A."/>
            <person name="Lindquist E."/>
            <person name="Barry K."/>
            <person name="Schmutz J."/>
            <person name="Baker S.E."/>
            <person name="Ciuffetti L.M."/>
            <person name="Grigoriev I.V."/>
            <person name="Zhong S."/>
            <person name="Turgeon B.G."/>
        </authorList>
    </citation>
    <scope>NUCLEOTIDE SEQUENCE [LARGE SCALE GENOMIC DNA]</scope>
    <source>
        <strain evidence="1 2">26-R-13</strain>
    </source>
</reference>
<dbReference type="KEGG" id="bze:COCCADRAFT_105947"/>
<proteinExistence type="predicted"/>
<sequence>ELDWYSDILRLRVICNHGSVTILCFYADDILPWRPALSKCEHQAYFDEPSANADFKFSNFGALRMTKTFGNVMRHLLT</sequence>
<dbReference type="AlphaFoldDB" id="W6XVD3"/>